<proteinExistence type="inferred from homology"/>
<dbReference type="PANTHER" id="PTHR10986">
    <property type="entry name" value="39S RIBOSOMAL PROTEIN L20"/>
    <property type="match status" value="1"/>
</dbReference>
<comment type="similarity">
    <text evidence="1">Belongs to the bacterial ribosomal protein bL20 family.</text>
</comment>
<keyword evidence="2 6" id="KW-0689">Ribosomal protein</keyword>
<sequence length="146" mass="16608">MVITSPTLFARARGGDRYWKRRRILALSSHFFGRKQNCYSIAIKYVHRALRYGVRARKLKKADDRELWDTRINAGCFELGTKYSDMKAVMNDTGIALDRKILQNMAVWEPRSFRALASLTKVKQAEMGLNTLGSPPPSGVVTRGML</sequence>
<organism evidence="6 7">
    <name type="scientific">Homarus americanus</name>
    <name type="common">American lobster</name>
    <dbReference type="NCBI Taxonomy" id="6706"/>
    <lineage>
        <taxon>Eukaryota</taxon>
        <taxon>Metazoa</taxon>
        <taxon>Ecdysozoa</taxon>
        <taxon>Arthropoda</taxon>
        <taxon>Crustacea</taxon>
        <taxon>Multicrustacea</taxon>
        <taxon>Malacostraca</taxon>
        <taxon>Eumalacostraca</taxon>
        <taxon>Eucarida</taxon>
        <taxon>Decapoda</taxon>
        <taxon>Pleocyemata</taxon>
        <taxon>Astacidea</taxon>
        <taxon>Nephropoidea</taxon>
        <taxon>Nephropidae</taxon>
        <taxon>Homarus</taxon>
    </lineage>
</organism>
<dbReference type="GO" id="GO:0005840">
    <property type="term" value="C:ribosome"/>
    <property type="evidence" value="ECO:0007669"/>
    <property type="project" value="UniProtKB-KW"/>
</dbReference>
<keyword evidence="7" id="KW-1185">Reference proteome</keyword>
<dbReference type="GO" id="GO:1990904">
    <property type="term" value="C:ribonucleoprotein complex"/>
    <property type="evidence" value="ECO:0007669"/>
    <property type="project" value="UniProtKB-KW"/>
</dbReference>
<name>A0A8J5JYL4_HOMAM</name>
<dbReference type="GO" id="GO:0006412">
    <property type="term" value="P:translation"/>
    <property type="evidence" value="ECO:0007669"/>
    <property type="project" value="InterPro"/>
</dbReference>
<gene>
    <name evidence="6" type="primary">mrpl20-L</name>
    <name evidence="6" type="ORF">Hamer_G011934</name>
</gene>
<dbReference type="Pfam" id="PF00453">
    <property type="entry name" value="Ribosomal_L20"/>
    <property type="match status" value="1"/>
</dbReference>
<evidence type="ECO:0000256" key="1">
    <source>
        <dbReference type="ARBA" id="ARBA00007698"/>
    </source>
</evidence>
<dbReference type="OrthoDB" id="10251781at2759"/>
<evidence type="ECO:0000313" key="7">
    <source>
        <dbReference type="Proteomes" id="UP000747542"/>
    </source>
</evidence>
<dbReference type="EMBL" id="JAHLQT010023139">
    <property type="protein sequence ID" value="KAG7166006.1"/>
    <property type="molecule type" value="Genomic_DNA"/>
</dbReference>
<dbReference type="GO" id="GO:0019843">
    <property type="term" value="F:rRNA binding"/>
    <property type="evidence" value="ECO:0007669"/>
    <property type="project" value="InterPro"/>
</dbReference>
<evidence type="ECO:0000313" key="6">
    <source>
        <dbReference type="EMBL" id="KAG7166006.1"/>
    </source>
</evidence>
<dbReference type="InterPro" id="IPR005813">
    <property type="entry name" value="Ribosomal_bL20"/>
</dbReference>
<dbReference type="Proteomes" id="UP000747542">
    <property type="component" value="Unassembled WGS sequence"/>
</dbReference>
<keyword evidence="3" id="KW-0687">Ribonucleoprotein</keyword>
<evidence type="ECO:0000256" key="4">
    <source>
        <dbReference type="ARBA" id="ARBA00072767"/>
    </source>
</evidence>
<dbReference type="NCBIfam" id="TIGR01032">
    <property type="entry name" value="rplT_bact"/>
    <property type="match status" value="1"/>
</dbReference>
<accession>A0A8J5JYL4</accession>
<dbReference type="GO" id="GO:0003735">
    <property type="term" value="F:structural constituent of ribosome"/>
    <property type="evidence" value="ECO:0007669"/>
    <property type="project" value="InterPro"/>
</dbReference>
<dbReference type="AlphaFoldDB" id="A0A8J5JYL4"/>
<evidence type="ECO:0000256" key="5">
    <source>
        <dbReference type="ARBA" id="ARBA00076245"/>
    </source>
</evidence>
<dbReference type="FunFam" id="1.10.1900.20:FF:000001">
    <property type="entry name" value="50S ribosomal protein L20"/>
    <property type="match status" value="1"/>
</dbReference>
<evidence type="ECO:0000256" key="2">
    <source>
        <dbReference type="ARBA" id="ARBA00022980"/>
    </source>
</evidence>
<comment type="caution">
    <text evidence="6">The sequence shown here is derived from an EMBL/GenBank/DDBJ whole genome shotgun (WGS) entry which is preliminary data.</text>
</comment>
<evidence type="ECO:0000256" key="3">
    <source>
        <dbReference type="ARBA" id="ARBA00023274"/>
    </source>
</evidence>
<protein>
    <recommendedName>
        <fullName evidence="4">Large ribosomal subunit protein bL20m</fullName>
    </recommendedName>
    <alternativeName>
        <fullName evidence="5">39S ribosomal protein L20, mitochondrial</fullName>
    </alternativeName>
</protein>
<dbReference type="CDD" id="cd07026">
    <property type="entry name" value="Ribosomal_L20"/>
    <property type="match status" value="1"/>
</dbReference>
<reference evidence="6" key="1">
    <citation type="journal article" date="2021" name="Sci. Adv.">
        <title>The American lobster genome reveals insights on longevity, neural, and immune adaptations.</title>
        <authorList>
            <person name="Polinski J.M."/>
            <person name="Zimin A.V."/>
            <person name="Clark K.F."/>
            <person name="Kohn A.B."/>
            <person name="Sadowski N."/>
            <person name="Timp W."/>
            <person name="Ptitsyn A."/>
            <person name="Khanna P."/>
            <person name="Romanova D.Y."/>
            <person name="Williams P."/>
            <person name="Greenwood S.J."/>
            <person name="Moroz L.L."/>
            <person name="Walt D.R."/>
            <person name="Bodnar A.G."/>
        </authorList>
    </citation>
    <scope>NUCLEOTIDE SEQUENCE</scope>
    <source>
        <strain evidence="6">GMGI-L3</strain>
    </source>
</reference>